<dbReference type="PANTHER" id="PTHR43014">
    <property type="entry name" value="MERCURIC REDUCTASE"/>
    <property type="match status" value="1"/>
</dbReference>
<protein>
    <recommendedName>
        <fullName evidence="3">FAD/NAD(P)-binding domain-containing protein</fullName>
    </recommendedName>
</protein>
<dbReference type="Gene3D" id="3.50.50.60">
    <property type="entry name" value="FAD/NAD(P)-binding domain"/>
    <property type="match status" value="1"/>
</dbReference>
<evidence type="ECO:0008006" key="3">
    <source>
        <dbReference type="Google" id="ProtNLM"/>
    </source>
</evidence>
<evidence type="ECO:0000313" key="2">
    <source>
        <dbReference type="Proteomes" id="UP000076935"/>
    </source>
</evidence>
<reference evidence="1 2" key="1">
    <citation type="submission" date="2016-01" db="EMBL/GenBank/DDBJ databases">
        <title>Investigation of taxonomic status of Bacillus aminovorans.</title>
        <authorList>
            <person name="Verma A."/>
            <person name="Pal Y."/>
            <person name="Krishnamurthi S."/>
        </authorList>
    </citation>
    <scope>NUCLEOTIDE SEQUENCE [LARGE SCALE GENOMIC DNA]</scope>
    <source>
        <strain evidence="1 2">DSM 1314</strain>
    </source>
</reference>
<gene>
    <name evidence="1" type="ORF">AWH49_02055</name>
</gene>
<evidence type="ECO:0000313" key="1">
    <source>
        <dbReference type="EMBL" id="OAH61096.1"/>
    </source>
</evidence>
<dbReference type="STRING" id="29332.AWH48_14375"/>
<dbReference type="RefSeq" id="WP_063965556.1">
    <property type="nucleotide sequence ID" value="NZ_JBCNAN010000038.1"/>
</dbReference>
<dbReference type="SUPFAM" id="SSF51905">
    <property type="entry name" value="FAD/NAD(P)-binding domain"/>
    <property type="match status" value="1"/>
</dbReference>
<dbReference type="EMBL" id="LQWY01000023">
    <property type="protein sequence ID" value="OAH61096.1"/>
    <property type="molecule type" value="Genomic_DNA"/>
</dbReference>
<dbReference type="AlphaFoldDB" id="A0A177L6U8"/>
<accession>A0A177L6U8</accession>
<comment type="caution">
    <text evidence="1">The sequence shown here is derived from an EMBL/GenBank/DDBJ whole genome shotgun (WGS) entry which is preliminary data.</text>
</comment>
<dbReference type="Proteomes" id="UP000076935">
    <property type="component" value="Unassembled WGS sequence"/>
</dbReference>
<organism evidence="1 2">
    <name type="scientific">Domibacillus aminovorans</name>
    <dbReference type="NCBI Taxonomy" id="29332"/>
    <lineage>
        <taxon>Bacteria</taxon>
        <taxon>Bacillati</taxon>
        <taxon>Bacillota</taxon>
        <taxon>Bacilli</taxon>
        <taxon>Bacillales</taxon>
        <taxon>Bacillaceae</taxon>
        <taxon>Domibacillus</taxon>
    </lineage>
</organism>
<dbReference type="PRINTS" id="PR00411">
    <property type="entry name" value="PNDRDTASEI"/>
</dbReference>
<proteinExistence type="predicted"/>
<name>A0A177L6U8_9BACI</name>
<dbReference type="PANTHER" id="PTHR43014:SF4">
    <property type="entry name" value="PYRIDINE NUCLEOTIDE-DISULFIDE OXIDOREDUCTASE RCLA-RELATED"/>
    <property type="match status" value="1"/>
</dbReference>
<keyword evidence="2" id="KW-1185">Reference proteome</keyword>
<dbReference type="GO" id="GO:0003955">
    <property type="term" value="F:NAD(P)H dehydrogenase (quinone) activity"/>
    <property type="evidence" value="ECO:0007669"/>
    <property type="project" value="TreeGrafter"/>
</dbReference>
<dbReference type="InterPro" id="IPR036188">
    <property type="entry name" value="FAD/NAD-bd_sf"/>
</dbReference>
<dbReference type="GO" id="GO:0050660">
    <property type="term" value="F:flavin adenine dinucleotide binding"/>
    <property type="evidence" value="ECO:0007669"/>
    <property type="project" value="TreeGrafter"/>
</dbReference>
<sequence length="76" mass="8081">MQTTKKFDAIIIGLGKDGKTLASALVKQGMTVAIIERSSSMYGGTCINIACIPTKSLVEQAKKSVNYAKAISKKDD</sequence>